<accession>A0A6A5GFZ8</accession>
<dbReference type="EMBL" id="WUAV01000005">
    <property type="protein sequence ID" value="KAF1753636.1"/>
    <property type="molecule type" value="Genomic_DNA"/>
</dbReference>
<comment type="caution">
    <text evidence="3">The sequence shown here is derived from an EMBL/GenBank/DDBJ whole genome shotgun (WGS) entry which is preliminary data.</text>
</comment>
<gene>
    <name evidence="3" type="ORF">GCK72_020193</name>
</gene>
<dbReference type="Pfam" id="PF01549">
    <property type="entry name" value="ShK"/>
    <property type="match status" value="3"/>
</dbReference>
<sequence>MLALFSVLLSLLVPATQAIISGDFNCTAYNGTSFVWTPSAVACQNVLSDRYCEAAYPTRSYPNYPTENGNEERPLLCYTLGTATPSPVNNDAKSAAITHCPKTCGLCCQTTAYSCKNLQFPRINCATVTRAMCQSVTWRQILADDCPAVCGFCDLNGCIDAVVGCDNDISICNAIGMQEFVNKNCRRTCNRCSIPTPNPCSGR</sequence>
<dbReference type="Proteomes" id="UP000483820">
    <property type="component" value="Chromosome V"/>
</dbReference>
<dbReference type="PANTHER" id="PTHR21724:SF43">
    <property type="entry name" value="SHKT DOMAIN-CONTAINING PROTEIN"/>
    <property type="match status" value="1"/>
</dbReference>
<dbReference type="CTD" id="9818006"/>
<feature type="domain" description="ShKT" evidence="2">
    <location>
        <begin position="42"/>
        <end position="108"/>
    </location>
</feature>
<feature type="chain" id="PRO_5025662706" description="ShKT domain-containing protein" evidence="1">
    <location>
        <begin position="19"/>
        <end position="203"/>
    </location>
</feature>
<dbReference type="InterPro" id="IPR003582">
    <property type="entry name" value="ShKT_dom"/>
</dbReference>
<feature type="signal peptide" evidence="1">
    <location>
        <begin position="1"/>
        <end position="18"/>
    </location>
</feature>
<protein>
    <recommendedName>
        <fullName evidence="2">ShKT domain-containing protein</fullName>
    </recommendedName>
</protein>
<dbReference type="AlphaFoldDB" id="A0A6A5GFZ8"/>
<organism evidence="3 4">
    <name type="scientific">Caenorhabditis remanei</name>
    <name type="common">Caenorhabditis vulgaris</name>
    <dbReference type="NCBI Taxonomy" id="31234"/>
    <lineage>
        <taxon>Eukaryota</taxon>
        <taxon>Metazoa</taxon>
        <taxon>Ecdysozoa</taxon>
        <taxon>Nematoda</taxon>
        <taxon>Chromadorea</taxon>
        <taxon>Rhabditida</taxon>
        <taxon>Rhabditina</taxon>
        <taxon>Rhabditomorpha</taxon>
        <taxon>Rhabditoidea</taxon>
        <taxon>Rhabditidae</taxon>
        <taxon>Peloderinae</taxon>
        <taxon>Caenorhabditis</taxon>
    </lineage>
</organism>
<evidence type="ECO:0000313" key="3">
    <source>
        <dbReference type="EMBL" id="KAF1753636.1"/>
    </source>
</evidence>
<keyword evidence="1" id="KW-0732">Signal</keyword>
<name>A0A6A5GFZ8_CAERE</name>
<dbReference type="KEGG" id="crq:GCK72_020193"/>
<proteinExistence type="predicted"/>
<feature type="domain" description="ShKT" evidence="2">
    <location>
        <begin position="114"/>
        <end position="154"/>
    </location>
</feature>
<dbReference type="GeneID" id="9818006"/>
<dbReference type="PANTHER" id="PTHR21724">
    <property type="entry name" value="SHKT DOMAIN-CONTAINING PROTEIN"/>
    <property type="match status" value="1"/>
</dbReference>
<evidence type="ECO:0000313" key="4">
    <source>
        <dbReference type="Proteomes" id="UP000483820"/>
    </source>
</evidence>
<dbReference type="SMART" id="SM00254">
    <property type="entry name" value="ShKT"/>
    <property type="match status" value="3"/>
</dbReference>
<reference evidence="3 4" key="1">
    <citation type="submission" date="2019-12" db="EMBL/GenBank/DDBJ databases">
        <title>Chromosome-level assembly of the Caenorhabditis remanei genome.</title>
        <authorList>
            <person name="Teterina A.A."/>
            <person name="Willis J.H."/>
            <person name="Phillips P.C."/>
        </authorList>
    </citation>
    <scope>NUCLEOTIDE SEQUENCE [LARGE SCALE GENOMIC DNA]</scope>
    <source>
        <strain evidence="3 4">PX506</strain>
        <tissue evidence="3">Whole organism</tissue>
    </source>
</reference>
<feature type="domain" description="ShKT" evidence="2">
    <location>
        <begin position="157"/>
        <end position="193"/>
    </location>
</feature>
<dbReference type="RefSeq" id="XP_003116239.2">
    <property type="nucleotide sequence ID" value="XM_003116191.2"/>
</dbReference>
<evidence type="ECO:0000256" key="1">
    <source>
        <dbReference type="SAM" id="SignalP"/>
    </source>
</evidence>
<dbReference type="Gene3D" id="1.10.10.1940">
    <property type="match status" value="1"/>
</dbReference>
<evidence type="ECO:0000259" key="2">
    <source>
        <dbReference type="SMART" id="SM00254"/>
    </source>
</evidence>